<dbReference type="PANTHER" id="PTHR43883">
    <property type="entry name" value="SLR0207 PROTEIN"/>
    <property type="match status" value="1"/>
</dbReference>
<name>A0A1X7D1D4_TRICW</name>
<dbReference type="OrthoDB" id="9810277at2"/>
<proteinExistence type="predicted"/>
<dbReference type="PANTHER" id="PTHR43883:SF1">
    <property type="entry name" value="GLUCONOKINASE"/>
    <property type="match status" value="1"/>
</dbReference>
<sequence>MGEPLLPVQTKVAALRDPAAYPEATAAVSVIETHMSWVFLTEQHAYKLKKPVRYEYLDFSTLAARRRFCEEELRLNRRLAESVYLGVLPLATDATGRLIIDGDGEVVDWLVRMRRLPADRMLDRALLDGTATAADAERSAARIAAFHHALPPAPVTAHAYRRRLAAGILENERALCDPAFGLPDGDVRAICHAQHDMLEWGAGHFDRRVHEGRIVEGHGDLRPEHVCLEPGIPVIDCLEFSAMLRTLDTIDEIAFLALECERLGRADFADALLSAYVHDRHERGCEPLVHFYQSYRALVRAKMAAWHLRERAYRQSPKWTIMARHYLRLAGHHIERCRDGWRAGHQVSSSAAIDSPE</sequence>
<organism evidence="1 2">
    <name type="scientific">Trinickia caryophylli</name>
    <name type="common">Paraburkholderia caryophylli</name>
    <dbReference type="NCBI Taxonomy" id="28094"/>
    <lineage>
        <taxon>Bacteria</taxon>
        <taxon>Pseudomonadati</taxon>
        <taxon>Pseudomonadota</taxon>
        <taxon>Betaproteobacteria</taxon>
        <taxon>Burkholderiales</taxon>
        <taxon>Burkholderiaceae</taxon>
        <taxon>Trinickia</taxon>
    </lineage>
</organism>
<evidence type="ECO:0000313" key="2">
    <source>
        <dbReference type="Proteomes" id="UP000192911"/>
    </source>
</evidence>
<gene>
    <name evidence="1" type="ORF">SAMN06295900_102244</name>
</gene>
<dbReference type="InterPro" id="IPR011009">
    <property type="entry name" value="Kinase-like_dom_sf"/>
</dbReference>
<dbReference type="InterPro" id="IPR052732">
    <property type="entry name" value="Cell-binding_unc_protein"/>
</dbReference>
<keyword evidence="1" id="KW-0808">Transferase</keyword>
<protein>
    <submittedName>
        <fullName evidence="1">Aminoglycoside phosphotransferase family enzyme</fullName>
    </submittedName>
</protein>
<reference evidence="2" key="1">
    <citation type="submission" date="2017-04" db="EMBL/GenBank/DDBJ databases">
        <authorList>
            <person name="Varghese N."/>
            <person name="Submissions S."/>
        </authorList>
    </citation>
    <scope>NUCLEOTIDE SEQUENCE [LARGE SCALE GENOMIC DNA]</scope>
    <source>
        <strain evidence="2">Ballard 720</strain>
    </source>
</reference>
<dbReference type="EMBL" id="FXAH01000002">
    <property type="protein sequence ID" value="SMF06705.1"/>
    <property type="molecule type" value="Genomic_DNA"/>
</dbReference>
<dbReference type="STRING" id="28094.SAMN06295900_102244"/>
<dbReference type="Proteomes" id="UP000192911">
    <property type="component" value="Unassembled WGS sequence"/>
</dbReference>
<accession>A0A1X7D1D4</accession>
<dbReference type="GeneID" id="95552433"/>
<keyword evidence="2" id="KW-1185">Reference proteome</keyword>
<dbReference type="AlphaFoldDB" id="A0A1X7D1D4"/>
<dbReference type="GO" id="GO:0016740">
    <property type="term" value="F:transferase activity"/>
    <property type="evidence" value="ECO:0007669"/>
    <property type="project" value="UniProtKB-KW"/>
</dbReference>
<dbReference type="SUPFAM" id="SSF56112">
    <property type="entry name" value="Protein kinase-like (PK-like)"/>
    <property type="match status" value="1"/>
</dbReference>
<evidence type="ECO:0000313" key="1">
    <source>
        <dbReference type="EMBL" id="SMF06705.1"/>
    </source>
</evidence>
<dbReference type="RefSeq" id="WP_085224932.1">
    <property type="nucleotide sequence ID" value="NZ_BSQD01000002.1"/>
</dbReference>